<reference evidence="1 2" key="1">
    <citation type="journal article" date="2009" name="Environ. Microbiol.">
        <title>Comparative analysis of the widespread and conserved PB1-like viruses infecting Pseudomonas aeruginosa.</title>
        <authorList>
            <person name="Ceyssens P.J."/>
            <person name="Miroshnikov K."/>
            <person name="Mattheus W."/>
            <person name="Krylov V."/>
            <person name="Robben J."/>
            <person name="Noben J.P."/>
            <person name="Vanderschraeghe S."/>
            <person name="Sykilinda N."/>
            <person name="Kropinski A.M."/>
            <person name="Volckaert G."/>
            <person name="Mesyanzhinov V."/>
            <person name="Lavigne R."/>
        </authorList>
    </citation>
    <scope>NUCLEOTIDE SEQUENCE [LARGE SCALE GENOMIC DNA]</scope>
</reference>
<dbReference type="GeneID" id="6803784"/>
<name>B5MA53_9CAUD</name>
<sequence length="83" mass="9116">MRSARLERGRLMAVDPREAALKRALLVFFRDTDALGGGSLTITARIVGPEGDRKFRASYFLNGEKLSLSDIIAKVEAEDGPDH</sequence>
<dbReference type="RefSeq" id="YP_002154297.1">
    <property type="nucleotide sequence ID" value="NC_011166.1"/>
</dbReference>
<evidence type="ECO:0000313" key="1">
    <source>
        <dbReference type="EMBL" id="CAR31306.1"/>
    </source>
</evidence>
<organism evidence="1 2">
    <name type="scientific">Pseudomonas phage LMA2</name>
    <dbReference type="NCBI Taxonomy" id="549446"/>
    <lineage>
        <taxon>Viruses</taxon>
        <taxon>Duplodnaviria</taxon>
        <taxon>Heunggongvirae</taxon>
        <taxon>Uroviricota</taxon>
        <taxon>Caudoviricetes</taxon>
        <taxon>Lindbergviridae</taxon>
        <taxon>Pbunavirus</taxon>
        <taxon>Pbunavirus LMA2</taxon>
    </lineage>
</organism>
<proteinExistence type="predicted"/>
<protein>
    <submittedName>
        <fullName evidence="1">Uncharacterized protein</fullName>
    </submittedName>
</protein>
<dbReference type="Proteomes" id="UP000008822">
    <property type="component" value="Segment"/>
</dbReference>
<evidence type="ECO:0000313" key="2">
    <source>
        <dbReference type="Proteomes" id="UP000008822"/>
    </source>
</evidence>
<dbReference type="EMBL" id="FM201282">
    <property type="protein sequence ID" value="CAR31306.1"/>
    <property type="molecule type" value="Genomic_DNA"/>
</dbReference>
<dbReference type="KEGG" id="vg:6803784"/>
<keyword evidence="2" id="KW-1185">Reference proteome</keyword>
<accession>B5MA53</accession>